<feature type="transmembrane region" description="Helical" evidence="8">
    <location>
        <begin position="111"/>
        <end position="132"/>
    </location>
</feature>
<evidence type="ECO:0000256" key="1">
    <source>
        <dbReference type="ARBA" id="ARBA00004651"/>
    </source>
</evidence>
<dbReference type="EMBL" id="CAWYQH010000119">
    <property type="protein sequence ID" value="CAK8690917.1"/>
    <property type="molecule type" value="Genomic_DNA"/>
</dbReference>
<dbReference type="Pfam" id="PF07648">
    <property type="entry name" value="Kazal_2"/>
    <property type="match status" value="1"/>
</dbReference>
<reference evidence="10 11" key="1">
    <citation type="submission" date="2024-02" db="EMBL/GenBank/DDBJ databases">
        <authorList>
            <person name="Daric V."/>
            <person name="Darras S."/>
        </authorList>
    </citation>
    <scope>NUCLEOTIDE SEQUENCE [LARGE SCALE GENOMIC DNA]</scope>
</reference>
<feature type="transmembrane region" description="Helical" evidence="8">
    <location>
        <begin position="234"/>
        <end position="260"/>
    </location>
</feature>
<dbReference type="InterPro" id="IPR036259">
    <property type="entry name" value="MFS_trans_sf"/>
</dbReference>
<keyword evidence="8" id="KW-0813">Transport</keyword>
<feature type="transmembrane region" description="Helical" evidence="8">
    <location>
        <begin position="671"/>
        <end position="697"/>
    </location>
</feature>
<accession>A0ABP0GGQ2</accession>
<keyword evidence="6 8" id="KW-0472">Membrane</keyword>
<dbReference type="Proteomes" id="UP001642483">
    <property type="component" value="Unassembled WGS sequence"/>
</dbReference>
<comment type="similarity">
    <text evidence="2 8">Belongs to the organo anion transporter (TC 2.A.60) family.</text>
</comment>
<evidence type="ECO:0000256" key="6">
    <source>
        <dbReference type="ARBA" id="ARBA00023136"/>
    </source>
</evidence>
<evidence type="ECO:0000256" key="4">
    <source>
        <dbReference type="ARBA" id="ARBA00022692"/>
    </source>
</evidence>
<dbReference type="PANTHER" id="PTHR11388">
    <property type="entry name" value="ORGANIC ANION TRANSPORTER"/>
    <property type="match status" value="1"/>
</dbReference>
<feature type="transmembrane region" description="Helical" evidence="8">
    <location>
        <begin position="422"/>
        <end position="443"/>
    </location>
</feature>
<evidence type="ECO:0000256" key="7">
    <source>
        <dbReference type="ARBA" id="ARBA00023157"/>
    </source>
</evidence>
<evidence type="ECO:0000259" key="9">
    <source>
        <dbReference type="PROSITE" id="PS51465"/>
    </source>
</evidence>
<dbReference type="InterPro" id="IPR002350">
    <property type="entry name" value="Kazal_dom"/>
</dbReference>
<comment type="caution">
    <text evidence="10">The sequence shown here is derived from an EMBL/GenBank/DDBJ whole genome shotgun (WGS) entry which is preliminary data.</text>
</comment>
<evidence type="ECO:0000256" key="5">
    <source>
        <dbReference type="ARBA" id="ARBA00022989"/>
    </source>
</evidence>
<protein>
    <recommendedName>
        <fullName evidence="8">Solute carrier organic anion transporter family member</fullName>
    </recommendedName>
</protein>
<dbReference type="InterPro" id="IPR004156">
    <property type="entry name" value="OATP"/>
</dbReference>
<comment type="caution">
    <text evidence="8">Lacks conserved residue(s) required for the propagation of feature annotation.</text>
</comment>
<feature type="transmembrane region" description="Helical" evidence="8">
    <location>
        <begin position="280"/>
        <end position="302"/>
    </location>
</feature>
<evidence type="ECO:0000313" key="10">
    <source>
        <dbReference type="EMBL" id="CAK8690917.1"/>
    </source>
</evidence>
<dbReference type="NCBIfam" id="TIGR00805">
    <property type="entry name" value="oat"/>
    <property type="match status" value="1"/>
</dbReference>
<dbReference type="PANTHER" id="PTHR11388:SF100">
    <property type="entry name" value="SOLUTE CARRIER ORGANIC ANION TRANSPORTER FAMILY MEMBER 4A1"/>
    <property type="match status" value="1"/>
</dbReference>
<keyword evidence="8" id="KW-0406">Ion transport</keyword>
<comment type="subcellular location">
    <subcellularLocation>
        <location evidence="1 8">Cell membrane</location>
        <topology evidence="1 8">Multi-pass membrane protein</topology>
    </subcellularLocation>
</comment>
<sequence length="769" mass="84319">MALQEEPNVSQPHNDKSSSSTYMYGWGIFQPKCLQRVMNNAKAFLILLTLANVMQGIAINGLLKVSVTSIERRFNLQSSESGLIISAYDIAGCLSLLPISYLGGRGHKPRWIGMGVIITSFGFFMLALPHFLTGPYEYNLGKTSNTNAARNVSDVMICQEISSNSVFSSGDSSQNLTEDCSSVEGQLIPYLSINQMKYVFILGQFLTGTGCTPLAVLGVTFIDESVDPQVYPMYIGIYYMGALIGPAIGFILGGQLLTIFTELHITPNDITPESSQWVGAWWIGFVISALIMLLFAFPILGYPKQLPSNFTRKLTMIDIKAETSSTSQQYNCRNDRIVTTGVVKHNLSTNETQHTEFHQLRELNAQQIMKEQSIPLHSSTPHENSQSNDAANGDEDQISGWLQCDRVRKFIRDMLIVVTHKAFIYLSLAAAVLGTLVSGFSTFGPKFIESQFGKSASDAANLFGFVCIPAGACGMLIGACLMSCLKMEYRSSLRMCFCVSIFGLFAQFALTLHCDDSPLAGVNHPYGEIEALAAPPPLSRCNEQCNCNSQVFDPVCGSDGITYYSSCFAGCHHVVNTENPSKDYFNCSCVEGISGANLNATPLNDSGIATELLGTATQGKCSTICVWHNVILTGLFLVISTTFLCAVPGVDLSLRCFPQELRSLAVGVQWILIRTLGTIPGPIIFGAMIDGTCLIWNKRVSCSDRPGSCLMYKNQELSFSLLILSVIYKVCYLCLDYYKFLCYVKINTSIVNQHTRASQSHVQIFYSCT</sequence>
<dbReference type="SUPFAM" id="SSF103473">
    <property type="entry name" value="MFS general substrate transporter"/>
    <property type="match status" value="1"/>
</dbReference>
<evidence type="ECO:0000256" key="2">
    <source>
        <dbReference type="ARBA" id="ARBA00009657"/>
    </source>
</evidence>
<organism evidence="10 11">
    <name type="scientific">Clavelina lepadiformis</name>
    <name type="common">Light-bulb sea squirt</name>
    <name type="synonym">Ascidia lepadiformis</name>
    <dbReference type="NCBI Taxonomy" id="159417"/>
    <lineage>
        <taxon>Eukaryota</taxon>
        <taxon>Metazoa</taxon>
        <taxon>Chordata</taxon>
        <taxon>Tunicata</taxon>
        <taxon>Ascidiacea</taxon>
        <taxon>Aplousobranchia</taxon>
        <taxon>Clavelinidae</taxon>
        <taxon>Clavelina</taxon>
    </lineage>
</organism>
<evidence type="ECO:0000256" key="3">
    <source>
        <dbReference type="ARBA" id="ARBA00022475"/>
    </source>
</evidence>
<dbReference type="InterPro" id="IPR036058">
    <property type="entry name" value="Kazal_dom_sf"/>
</dbReference>
<dbReference type="PROSITE" id="PS51465">
    <property type="entry name" value="KAZAL_2"/>
    <property type="match status" value="1"/>
</dbReference>
<dbReference type="SMART" id="SM00280">
    <property type="entry name" value="KAZAL"/>
    <property type="match status" value="1"/>
</dbReference>
<dbReference type="Gene3D" id="1.20.1250.20">
    <property type="entry name" value="MFS general substrate transporter like domains"/>
    <property type="match status" value="1"/>
</dbReference>
<name>A0ABP0GGQ2_CLALP</name>
<feature type="transmembrane region" description="Helical" evidence="8">
    <location>
        <begin position="463"/>
        <end position="485"/>
    </location>
</feature>
<keyword evidence="11" id="KW-1185">Reference proteome</keyword>
<feature type="transmembrane region" description="Helical" evidence="8">
    <location>
        <begin position="44"/>
        <end position="63"/>
    </location>
</feature>
<dbReference type="SUPFAM" id="SSF100895">
    <property type="entry name" value="Kazal-type serine protease inhibitors"/>
    <property type="match status" value="1"/>
</dbReference>
<keyword evidence="7" id="KW-1015">Disulfide bond</keyword>
<proteinExistence type="inferred from homology"/>
<dbReference type="Pfam" id="PF03137">
    <property type="entry name" value="OATP"/>
    <property type="match status" value="1"/>
</dbReference>
<feature type="transmembrane region" description="Helical" evidence="8">
    <location>
        <begin position="626"/>
        <end position="650"/>
    </location>
</feature>
<evidence type="ECO:0000256" key="8">
    <source>
        <dbReference type="RuleBase" id="RU362056"/>
    </source>
</evidence>
<dbReference type="Gene3D" id="3.30.60.30">
    <property type="match status" value="1"/>
</dbReference>
<feature type="domain" description="Kazal-like" evidence="9">
    <location>
        <begin position="535"/>
        <end position="591"/>
    </location>
</feature>
<feature type="transmembrane region" description="Helical" evidence="8">
    <location>
        <begin position="198"/>
        <end position="222"/>
    </location>
</feature>
<keyword evidence="5 8" id="KW-1133">Transmembrane helix</keyword>
<keyword evidence="4 8" id="KW-0812">Transmembrane</keyword>
<gene>
    <name evidence="10" type="ORF">CVLEPA_LOCUS23467</name>
</gene>
<keyword evidence="3" id="KW-1003">Cell membrane</keyword>
<feature type="transmembrane region" description="Helical" evidence="8">
    <location>
        <begin position="83"/>
        <end position="104"/>
    </location>
</feature>
<evidence type="ECO:0000313" key="11">
    <source>
        <dbReference type="Proteomes" id="UP001642483"/>
    </source>
</evidence>